<evidence type="ECO:0000313" key="2">
    <source>
        <dbReference type="EMBL" id="VEL17452.1"/>
    </source>
</evidence>
<organism evidence="2 3">
    <name type="scientific">Protopolystoma xenopodis</name>
    <dbReference type="NCBI Taxonomy" id="117903"/>
    <lineage>
        <taxon>Eukaryota</taxon>
        <taxon>Metazoa</taxon>
        <taxon>Spiralia</taxon>
        <taxon>Lophotrochozoa</taxon>
        <taxon>Platyhelminthes</taxon>
        <taxon>Monogenea</taxon>
        <taxon>Polyopisthocotylea</taxon>
        <taxon>Polystomatidea</taxon>
        <taxon>Polystomatidae</taxon>
        <taxon>Protopolystoma</taxon>
    </lineage>
</organism>
<accession>A0A448WQA3</accession>
<protein>
    <submittedName>
        <fullName evidence="2">Uncharacterized protein</fullName>
    </submittedName>
</protein>
<sequence length="123" mass="14204">MTDDGTAWFYEIHETASQGLRPSHKRGAKTAAQQIMSHPLFISREVLEGLIFAISIFYIIWTKPIAINLRTFSSVNYNKSNNYPSKWTAFWDLYTSSGAQRTTRFRLVHFGASHRIIYTTIKL</sequence>
<reference evidence="2" key="1">
    <citation type="submission" date="2018-11" db="EMBL/GenBank/DDBJ databases">
        <authorList>
            <consortium name="Pathogen Informatics"/>
        </authorList>
    </citation>
    <scope>NUCLEOTIDE SEQUENCE</scope>
</reference>
<evidence type="ECO:0000313" key="3">
    <source>
        <dbReference type="Proteomes" id="UP000784294"/>
    </source>
</evidence>
<dbReference type="AlphaFoldDB" id="A0A448WQA3"/>
<proteinExistence type="predicted"/>
<comment type="caution">
    <text evidence="2">The sequence shown here is derived from an EMBL/GenBank/DDBJ whole genome shotgun (WGS) entry which is preliminary data.</text>
</comment>
<evidence type="ECO:0000256" key="1">
    <source>
        <dbReference type="SAM" id="Phobius"/>
    </source>
</evidence>
<dbReference type="Proteomes" id="UP000784294">
    <property type="component" value="Unassembled WGS sequence"/>
</dbReference>
<keyword evidence="1" id="KW-1133">Transmembrane helix</keyword>
<keyword evidence="3" id="KW-1185">Reference proteome</keyword>
<gene>
    <name evidence="2" type="ORF">PXEA_LOCUS10892</name>
</gene>
<feature type="transmembrane region" description="Helical" evidence="1">
    <location>
        <begin position="41"/>
        <end position="61"/>
    </location>
</feature>
<dbReference type="EMBL" id="CAAALY010032651">
    <property type="protein sequence ID" value="VEL17452.1"/>
    <property type="molecule type" value="Genomic_DNA"/>
</dbReference>
<name>A0A448WQA3_9PLAT</name>
<keyword evidence="1" id="KW-0472">Membrane</keyword>
<keyword evidence="1" id="KW-0812">Transmembrane</keyword>